<protein>
    <submittedName>
        <fullName evidence="1">S-layer protein</fullName>
    </submittedName>
</protein>
<name>A0A1M7YIA8_9BACT</name>
<keyword evidence="2" id="KW-1185">Reference proteome</keyword>
<dbReference type="STRING" id="1121416.SAMN02745220_04468"/>
<dbReference type="RefSeq" id="WP_073615875.1">
    <property type="nucleotide sequence ID" value="NZ_FRFE01000033.1"/>
</dbReference>
<organism evidence="1 2">
    <name type="scientific">Desulfopila aestuarii DSM 18488</name>
    <dbReference type="NCBI Taxonomy" id="1121416"/>
    <lineage>
        <taxon>Bacteria</taxon>
        <taxon>Pseudomonadati</taxon>
        <taxon>Thermodesulfobacteriota</taxon>
        <taxon>Desulfobulbia</taxon>
        <taxon>Desulfobulbales</taxon>
        <taxon>Desulfocapsaceae</taxon>
        <taxon>Desulfopila</taxon>
    </lineage>
</organism>
<dbReference type="PRINTS" id="PR00313">
    <property type="entry name" value="CABNDNGRPT"/>
</dbReference>
<dbReference type="AlphaFoldDB" id="A0A1M7YIA8"/>
<dbReference type="InterPro" id="IPR011049">
    <property type="entry name" value="Serralysin-like_metalloprot_C"/>
</dbReference>
<dbReference type="SUPFAM" id="SSF51120">
    <property type="entry name" value="beta-Roll"/>
    <property type="match status" value="1"/>
</dbReference>
<dbReference type="Gene3D" id="2.150.10.10">
    <property type="entry name" value="Serralysin-like metalloprotease, C-terminal"/>
    <property type="match status" value="1"/>
</dbReference>
<dbReference type="EMBL" id="FRFE01000033">
    <property type="protein sequence ID" value="SHO52258.1"/>
    <property type="molecule type" value="Genomic_DNA"/>
</dbReference>
<dbReference type="NCBIfam" id="NF041519">
    <property type="entry name" value="bluetail"/>
    <property type="match status" value="1"/>
</dbReference>
<dbReference type="Proteomes" id="UP000184603">
    <property type="component" value="Unassembled WGS sequence"/>
</dbReference>
<dbReference type="OrthoDB" id="5438724at2"/>
<dbReference type="InterPro" id="IPR048165">
    <property type="entry name" value="Bluetail_dom"/>
</dbReference>
<evidence type="ECO:0000313" key="1">
    <source>
        <dbReference type="EMBL" id="SHO52258.1"/>
    </source>
</evidence>
<proteinExistence type="predicted"/>
<sequence>MALQGFDQSYYLSAKLTALQATYPEWATKTTTDLNTFLANAGYTPESHYEAWGWQEGLAPNAYFNPSQYTLAKATSLFNAGLYVSIDAAKAAFQAAWTADPYQHYLAYGDAENVNPSNSFDVSSYYASKLAALQADPATSPEWAGKTVADLQAYFKAAGLTALGHYEMYGQAEGIPVTVVPDDEKVDDTPAGTPGDTFTLTTGVDAITGTANDDTINGTITASATTTTLNAFDSINGGNGTDTLNISASAAANFALPSSVTISNVEKINIAQAASGGTGTGALTVTDTSIATGIKNFSYTDASAAVDMTAAAIAITLNSATDVTAKATGTGTFTTVAVTDKSTTAADTGSILNNITIQKASGAATLTGNAINTVNLNAVAGLTTVTAAAATRALTINASGTTAQGGLTDAQATSATLNVTGAQNFGTLTVAKAADVTVKADAATTAAVVAATAKTMTVDGTGLLTLTAGGGNAALQAVTVKGSGGVAVDLSAIATLTSVDTSASTAVAPASGVKTGANTITIGTGVAYTGGAGEDVVTVGATTKAIALGGGNDIANLSVTALGTGGSIAGGDGTDVLKLSNADAVTLSTAGAVQTAFKAAVTGFETLDITTQSASTIDVSGMGTFTQINMVSATAAQVLNGVATGNTIQSTYGAAGTSITTNALTGASDTINFIMKGDLSGGARVFGALATPGVETVNLTTNDTATAFAAQLATLTLTDAAATTIKVAGNNGLALTHTGTALHTLDASGITKGAVTFTSAALTTDATVLGSATGNDTLNFAASLGKVTITETAGTNTLTGSSTAANTITGGSGIDTITGGSAVDTISVGTGSTANSVTGAAGADSIDLTGSAGVDTVIYGIANTAVGATGANVDTITNFVTGVDKVQLTAGDNSATASTITAGGLAGINLAAGSTLAAFGSTVTNATSVATISDVYTALTTDLAAATGRLAASATGAGNIHAAKVVFSTGDAAGTYLVINDVTAGFQAATDMVIKLAGTTDFGVADLTVV</sequence>
<reference evidence="1 2" key="1">
    <citation type="submission" date="2016-12" db="EMBL/GenBank/DDBJ databases">
        <authorList>
            <person name="Song W.-J."/>
            <person name="Kurnit D.M."/>
        </authorList>
    </citation>
    <scope>NUCLEOTIDE SEQUENCE [LARGE SCALE GENOMIC DNA]</scope>
    <source>
        <strain evidence="1 2">DSM 18488</strain>
    </source>
</reference>
<evidence type="ECO:0000313" key="2">
    <source>
        <dbReference type="Proteomes" id="UP000184603"/>
    </source>
</evidence>
<accession>A0A1M7YIA8</accession>
<gene>
    <name evidence="1" type="ORF">SAMN02745220_04468</name>
</gene>